<dbReference type="NCBIfam" id="TIGR04418">
    <property type="entry name" value="PriB_gamma"/>
    <property type="match status" value="1"/>
</dbReference>
<keyword evidence="3 4" id="KW-0238">DNA-binding</keyword>
<name>A0A9E9LDP9_9BURK</name>
<evidence type="ECO:0000256" key="2">
    <source>
        <dbReference type="ARBA" id="ARBA00022705"/>
    </source>
</evidence>
<keyword evidence="1 4" id="KW-0639">Primosome</keyword>
<protein>
    <recommendedName>
        <fullName evidence="4">Replication restart protein PriB</fullName>
    </recommendedName>
</protein>
<dbReference type="GO" id="GO:0006269">
    <property type="term" value="P:DNA replication, synthesis of primer"/>
    <property type="evidence" value="ECO:0007669"/>
    <property type="project" value="UniProtKB-KW"/>
</dbReference>
<organism evidence="5">
    <name type="scientific">Oxalobacter aliiformigenes</name>
    <dbReference type="NCBI Taxonomy" id="2946593"/>
    <lineage>
        <taxon>Bacteria</taxon>
        <taxon>Pseudomonadati</taxon>
        <taxon>Pseudomonadota</taxon>
        <taxon>Betaproteobacteria</taxon>
        <taxon>Burkholderiales</taxon>
        <taxon>Oxalobacteraceae</taxon>
        <taxon>Oxalobacter</taxon>
    </lineage>
</organism>
<dbReference type="PIRSF" id="PIRSF003135">
    <property type="entry name" value="Primosomal_n"/>
    <property type="match status" value="1"/>
</dbReference>
<dbReference type="Proteomes" id="UP001164819">
    <property type="component" value="Chromosome"/>
</dbReference>
<dbReference type="InterPro" id="IPR012340">
    <property type="entry name" value="NA-bd_OB-fold"/>
</dbReference>
<comment type="similarity">
    <text evidence="4">Belongs to the PriB family.</text>
</comment>
<dbReference type="EMBL" id="CP098251">
    <property type="protein sequence ID" value="WAV92223.1"/>
    <property type="molecule type" value="Genomic_DNA"/>
</dbReference>
<dbReference type="InterPro" id="IPR023646">
    <property type="entry name" value="Prisomal_replication_PriB"/>
</dbReference>
<evidence type="ECO:0000256" key="3">
    <source>
        <dbReference type="ARBA" id="ARBA00023125"/>
    </source>
</evidence>
<gene>
    <name evidence="4 5" type="primary">priB</name>
    <name evidence="5" type="ORF">NB646_08085</name>
</gene>
<dbReference type="SUPFAM" id="SSF50249">
    <property type="entry name" value="Nucleic acid-binding proteins"/>
    <property type="match status" value="1"/>
</dbReference>
<dbReference type="Gene3D" id="2.40.50.140">
    <property type="entry name" value="Nucleic acid-binding proteins"/>
    <property type="match status" value="1"/>
</dbReference>
<dbReference type="AlphaFoldDB" id="A0A9E9LDP9"/>
<accession>A0A9E9LDP9</accession>
<evidence type="ECO:0000256" key="4">
    <source>
        <dbReference type="HAMAP-Rule" id="MF_00720"/>
    </source>
</evidence>
<proteinExistence type="inferred from homology"/>
<dbReference type="HAMAP" id="MF_00720">
    <property type="entry name" value="PriB"/>
    <property type="match status" value="1"/>
</dbReference>
<comment type="function">
    <text evidence="4">Involved in the restart of stalled replication forks, which reloads the replicative helicase on sites other than the origin of replication; the PriA-PriB pathway is the major replication restart pathway. During primosome assembly it facilitates complex formation between PriA and DnaT on DNA; stabilizes PriA on DNA. Stimulates the DNA unwinding activity of PriA helicase.</text>
</comment>
<keyword evidence="2 4" id="KW-0235">DNA replication</keyword>
<dbReference type="PROSITE" id="PS50935">
    <property type="entry name" value="SSB"/>
    <property type="match status" value="1"/>
</dbReference>
<dbReference type="GO" id="GO:0003697">
    <property type="term" value="F:single-stranded DNA binding"/>
    <property type="evidence" value="ECO:0007669"/>
    <property type="project" value="UniProtKB-UniRule"/>
</dbReference>
<comment type="subunit">
    <text evidence="4">Homodimer. Interacts with PriA and DnaT. Component of the replication restart primosome. Primosome assembly occurs via a 'hand-off' mechanism. PriA binds to replication forks, subsequently PriB then DnaT bind; DnaT then displaces ssDNA to generate the helicase loading substrate.</text>
</comment>
<evidence type="ECO:0000313" key="5">
    <source>
        <dbReference type="EMBL" id="WAV92223.1"/>
    </source>
</evidence>
<dbReference type="Pfam" id="PF22657">
    <property type="entry name" value="SSB_1"/>
    <property type="match status" value="1"/>
</dbReference>
<reference evidence="5" key="1">
    <citation type="journal article" date="2022" name="Front. Microbiol.">
        <title>New perspectives on an old grouping: The genomic and phenotypic variability of Oxalobacter formigenes and the implications for calcium oxalate stone prevention.</title>
        <authorList>
            <person name="Chmiel J.A."/>
            <person name="Carr C."/>
            <person name="Stuivenberg G.A."/>
            <person name="Venema R."/>
            <person name="Chanyi R.M."/>
            <person name="Al K.F."/>
            <person name="Giguere D."/>
            <person name="Say H."/>
            <person name="Akouris P.P."/>
            <person name="Dominguez Romero S.A."/>
            <person name="Kwong A."/>
            <person name="Tai V."/>
            <person name="Koval S.F."/>
            <person name="Razvi H."/>
            <person name="Bjazevic J."/>
            <person name="Burton J.P."/>
        </authorList>
    </citation>
    <scope>NUCLEOTIDE SEQUENCE</scope>
    <source>
        <strain evidence="5">OxK</strain>
    </source>
</reference>
<sequence>MIPENRLCLTGRILERESIRYTPAGIPVISARLGHRSQQQEAGTDRNVEFEMPAIVIGDMAGKFEKLATDTFYRFTGFMAAKSFKSKSLLFHITGFSSIE</sequence>
<evidence type="ECO:0000256" key="1">
    <source>
        <dbReference type="ARBA" id="ARBA00022515"/>
    </source>
</evidence>
<dbReference type="GO" id="GO:1990077">
    <property type="term" value="C:primosome complex"/>
    <property type="evidence" value="ECO:0007669"/>
    <property type="project" value="UniProtKB-UniRule"/>
</dbReference>
<dbReference type="InterPro" id="IPR000424">
    <property type="entry name" value="Primosome_PriB/ssb"/>
</dbReference>